<dbReference type="OrthoDB" id="9777271at2"/>
<dbReference type="InterPro" id="IPR033469">
    <property type="entry name" value="CYTH-like_dom_sf"/>
</dbReference>
<dbReference type="InterPro" id="IPR007899">
    <property type="entry name" value="CHAD_dom"/>
</dbReference>
<evidence type="ECO:0000259" key="1">
    <source>
        <dbReference type="PROSITE" id="PS51707"/>
    </source>
</evidence>
<dbReference type="SMART" id="SM01118">
    <property type="entry name" value="CYTH"/>
    <property type="match status" value="1"/>
</dbReference>
<evidence type="ECO:0000313" key="3">
    <source>
        <dbReference type="EMBL" id="SSA33266.1"/>
    </source>
</evidence>
<name>A0A2Y8ZPH0_9MICO</name>
<sequence>MSSKPRLTKLTEIERKFSVASPTAQPSFAGLAGIARVDCDEPVTLEATYFDTPDRDLLQHRITLRRRVGGADEAWHLKLPQSAGARSEVHAPLSDDLPAQLRSVIAAVVRDRPLEPLATLRTTRTVTHIVSEDGAVVAEFADDEAVGVDLWTAPDAEISWHEWEIELVGTTDRDLLDRLCRRLLDAGAKPSTYPAKLVHVVGSPPKRSTYADPTVAALVRLTADLVERDRWVREDRPDGVHQMRVTTRRLRSLLRSHPTLLALPGGQQVESELGELAATLGVARDAEVLATRYAQALDALPDQVVRGRAHERLVTSSRAAYTRGLRRAVLALDSERYFRLLDGLDELASAAADGDFSAAASVTHARQKLRKAAKKARREPCDEHFHAVRKKAKQVRYVAEAAGKRKLAKRAKAIQTLLGDHQDSVVSRAHLLRVADQAAAAGEDTFTYGLLWQQDRQEAEALEQQLPRLLRRVAR</sequence>
<gene>
    <name evidence="3" type="ORF">SAMN04489750_0539</name>
</gene>
<dbReference type="SUPFAM" id="SSF55154">
    <property type="entry name" value="CYTH-like phosphatases"/>
    <property type="match status" value="1"/>
</dbReference>
<dbReference type="Pfam" id="PF01928">
    <property type="entry name" value="CYTH"/>
    <property type="match status" value="1"/>
</dbReference>
<dbReference type="AlphaFoldDB" id="A0A2Y8ZPH0"/>
<dbReference type="Proteomes" id="UP000250028">
    <property type="component" value="Unassembled WGS sequence"/>
</dbReference>
<evidence type="ECO:0000259" key="2">
    <source>
        <dbReference type="PROSITE" id="PS51708"/>
    </source>
</evidence>
<dbReference type="EMBL" id="UESZ01000001">
    <property type="protein sequence ID" value="SSA33266.1"/>
    <property type="molecule type" value="Genomic_DNA"/>
</dbReference>
<proteinExistence type="predicted"/>
<dbReference type="PANTHER" id="PTHR39339:SF1">
    <property type="entry name" value="CHAD DOMAIN-CONTAINING PROTEIN"/>
    <property type="match status" value="1"/>
</dbReference>
<dbReference type="Gene3D" id="2.40.320.10">
    <property type="entry name" value="Hypothetical Protein Pfu-838710-001"/>
    <property type="match status" value="1"/>
</dbReference>
<dbReference type="InterPro" id="IPR023577">
    <property type="entry name" value="CYTH_domain"/>
</dbReference>
<keyword evidence="4" id="KW-1185">Reference proteome</keyword>
<dbReference type="CDD" id="cd07374">
    <property type="entry name" value="CYTH-like_Pase"/>
    <property type="match status" value="1"/>
</dbReference>
<accession>A0A2Y8ZPH0</accession>
<protein>
    <submittedName>
        <fullName evidence="3">CHAD domain-containing protein</fullName>
    </submittedName>
</protein>
<organism evidence="3 4">
    <name type="scientific">Branchiibius hedensis</name>
    <dbReference type="NCBI Taxonomy" id="672460"/>
    <lineage>
        <taxon>Bacteria</taxon>
        <taxon>Bacillati</taxon>
        <taxon>Actinomycetota</taxon>
        <taxon>Actinomycetes</taxon>
        <taxon>Micrococcales</taxon>
        <taxon>Dermacoccaceae</taxon>
        <taxon>Branchiibius</taxon>
    </lineage>
</organism>
<dbReference type="PROSITE" id="PS51708">
    <property type="entry name" value="CHAD"/>
    <property type="match status" value="1"/>
</dbReference>
<feature type="domain" description="CHAD" evidence="2">
    <location>
        <begin position="207"/>
        <end position="475"/>
    </location>
</feature>
<dbReference type="Gene3D" id="1.40.20.10">
    <property type="entry name" value="CHAD domain"/>
    <property type="match status" value="1"/>
</dbReference>
<dbReference type="PANTHER" id="PTHR39339">
    <property type="entry name" value="SLR1444 PROTEIN"/>
    <property type="match status" value="1"/>
</dbReference>
<dbReference type="SMART" id="SM00880">
    <property type="entry name" value="CHAD"/>
    <property type="match status" value="1"/>
</dbReference>
<dbReference type="Pfam" id="PF05235">
    <property type="entry name" value="CHAD"/>
    <property type="match status" value="1"/>
</dbReference>
<feature type="domain" description="CYTH" evidence="1">
    <location>
        <begin position="10"/>
        <end position="199"/>
    </location>
</feature>
<dbReference type="RefSeq" id="WP_109683987.1">
    <property type="nucleotide sequence ID" value="NZ_QGDN01000001.1"/>
</dbReference>
<dbReference type="InterPro" id="IPR038186">
    <property type="entry name" value="CHAD_dom_sf"/>
</dbReference>
<evidence type="ECO:0000313" key="4">
    <source>
        <dbReference type="Proteomes" id="UP000250028"/>
    </source>
</evidence>
<dbReference type="PROSITE" id="PS51707">
    <property type="entry name" value="CYTH"/>
    <property type="match status" value="1"/>
</dbReference>
<reference evidence="4" key="1">
    <citation type="submission" date="2016-10" db="EMBL/GenBank/DDBJ databases">
        <authorList>
            <person name="Varghese N."/>
            <person name="Submissions S."/>
        </authorList>
    </citation>
    <scope>NUCLEOTIDE SEQUENCE [LARGE SCALE GENOMIC DNA]</scope>
    <source>
        <strain evidence="4">DSM 22951</strain>
    </source>
</reference>